<keyword evidence="4" id="KW-0560">Oxidoreductase</keyword>
<dbReference type="GO" id="GO:0016491">
    <property type="term" value="F:oxidoreductase activity"/>
    <property type="evidence" value="ECO:0007669"/>
    <property type="project" value="UniProtKB-KW"/>
</dbReference>
<dbReference type="Pfam" id="PF01070">
    <property type="entry name" value="FMN_dh"/>
    <property type="match status" value="2"/>
</dbReference>
<feature type="binding site" evidence="9">
    <location>
        <begin position="290"/>
        <end position="291"/>
    </location>
    <ligand>
        <name>FMN</name>
        <dbReference type="ChEBI" id="CHEBI:58210"/>
    </ligand>
</feature>
<evidence type="ECO:0000256" key="3">
    <source>
        <dbReference type="ARBA" id="ARBA00022643"/>
    </source>
</evidence>
<reference evidence="11" key="2">
    <citation type="submission" date="2021-04" db="EMBL/GenBank/DDBJ databases">
        <authorList>
            <person name="Gilroy R."/>
        </authorList>
    </citation>
    <scope>NUCLEOTIDE SEQUENCE</scope>
    <source>
        <strain evidence="11">ChiBcec18-1249</strain>
    </source>
</reference>
<protein>
    <recommendedName>
        <fullName evidence="6">L-lactate oxidase</fullName>
    </recommendedName>
</protein>
<dbReference type="CDD" id="cd02809">
    <property type="entry name" value="alpha_hydroxyacid_oxid_FMN"/>
    <property type="match status" value="1"/>
</dbReference>
<evidence type="ECO:0000256" key="9">
    <source>
        <dbReference type="PIRSR" id="PIRSR000138-2"/>
    </source>
</evidence>
<sequence>MTYQEVLEQARGAMGPYCKACPVCNGLACKNSVPGPGAKGIGAGAIRNYQKWQELCVNMDTICENKPVDTSAQLFGRTFALPVFAAPVGALTLHYGDKFDDPAYNDILVAACAQAGIAAFTGDGTAPAVMEGAAAAIAKNGGCGVPTVKPWNLDTIRQKMDLVKAADPFAIAMDIDAAGLPFLKNMTPPAGSKTVEELRQIAAMAGRPFIVKGIMTVAGAKKALEAGAAGIVVSNHGGRVLDQCPATAEVLPAIADAVGGQMTILVDGGIRTGMDVFKALALGADAVLIGRPFVTMVYGAGAEGVQVYVDKLKAELADTMAMCGAHSLADIDRSMLYGF</sequence>
<evidence type="ECO:0000256" key="1">
    <source>
        <dbReference type="ARBA" id="ARBA00001917"/>
    </source>
</evidence>
<dbReference type="SUPFAM" id="SSF51395">
    <property type="entry name" value="FMN-linked oxidoreductases"/>
    <property type="match status" value="1"/>
</dbReference>
<feature type="active site" description="Proton acceptor" evidence="8">
    <location>
        <position position="236"/>
    </location>
</feature>
<dbReference type="Gene3D" id="3.20.20.70">
    <property type="entry name" value="Aldolase class I"/>
    <property type="match status" value="1"/>
</dbReference>
<gene>
    <name evidence="11" type="ORF">H9787_11990</name>
</gene>
<feature type="domain" description="FMN hydroxy acid dehydrogenase" evidence="10">
    <location>
        <begin position="63"/>
        <end position="339"/>
    </location>
</feature>
<keyword evidence="3 9" id="KW-0288">FMN</keyword>
<name>A0A9D2LKE8_9FIRM</name>
<dbReference type="InterPro" id="IPR012133">
    <property type="entry name" value="Alpha-hydoxy_acid_DH_FMN"/>
</dbReference>
<comment type="similarity">
    <text evidence="5">Belongs to the FMN-dependent alpha-hydroxy acid dehydrogenase family.</text>
</comment>
<accession>A0A9D2LKE8</accession>
<feature type="binding site" evidence="9">
    <location>
        <position position="212"/>
    </location>
    <ligand>
        <name>FMN</name>
        <dbReference type="ChEBI" id="CHEBI:58210"/>
    </ligand>
</feature>
<dbReference type="InterPro" id="IPR000262">
    <property type="entry name" value="FMN-dep_DH"/>
</dbReference>
<evidence type="ECO:0000259" key="10">
    <source>
        <dbReference type="PROSITE" id="PS51349"/>
    </source>
</evidence>
<evidence type="ECO:0000256" key="2">
    <source>
        <dbReference type="ARBA" id="ARBA00022630"/>
    </source>
</evidence>
<dbReference type="EMBL" id="DWZJ01000108">
    <property type="protein sequence ID" value="HJB14413.1"/>
    <property type="molecule type" value="Genomic_DNA"/>
</dbReference>
<dbReference type="PANTHER" id="PTHR10578">
    <property type="entry name" value="S -2-HYDROXY-ACID OXIDASE-RELATED"/>
    <property type="match status" value="1"/>
</dbReference>
<dbReference type="InterPro" id="IPR037396">
    <property type="entry name" value="FMN_HAD"/>
</dbReference>
<feature type="binding site" evidence="9">
    <location>
        <position position="239"/>
    </location>
    <ligand>
        <name>glyoxylate</name>
        <dbReference type="ChEBI" id="CHEBI:36655"/>
    </ligand>
</feature>
<comment type="caution">
    <text evidence="11">The sequence shown here is derived from an EMBL/GenBank/DDBJ whole genome shotgun (WGS) entry which is preliminary data.</text>
</comment>
<evidence type="ECO:0000256" key="6">
    <source>
        <dbReference type="ARBA" id="ARBA00029513"/>
    </source>
</evidence>
<evidence type="ECO:0000256" key="5">
    <source>
        <dbReference type="ARBA" id="ARBA00024042"/>
    </source>
</evidence>
<reference evidence="11" key="1">
    <citation type="journal article" date="2021" name="PeerJ">
        <title>Extensive microbial diversity within the chicken gut microbiome revealed by metagenomics and culture.</title>
        <authorList>
            <person name="Gilroy R."/>
            <person name="Ravi A."/>
            <person name="Getino M."/>
            <person name="Pursley I."/>
            <person name="Horton D.L."/>
            <person name="Alikhan N.F."/>
            <person name="Baker D."/>
            <person name="Gharbi K."/>
            <person name="Hall N."/>
            <person name="Watson M."/>
            <person name="Adriaenssens E.M."/>
            <person name="Foster-Nyarko E."/>
            <person name="Jarju S."/>
            <person name="Secka A."/>
            <person name="Antonio M."/>
            <person name="Oren A."/>
            <person name="Chaudhuri R.R."/>
            <person name="La Ragione R."/>
            <person name="Hildebrand F."/>
            <person name="Pallen M.J."/>
        </authorList>
    </citation>
    <scope>NUCLEOTIDE SEQUENCE</scope>
    <source>
        <strain evidence="11">ChiBcec18-1249</strain>
    </source>
</reference>
<evidence type="ECO:0000256" key="8">
    <source>
        <dbReference type="PIRSR" id="PIRSR000138-1"/>
    </source>
</evidence>
<keyword evidence="2 9" id="KW-0285">Flavoprotein</keyword>
<dbReference type="GO" id="GO:0010181">
    <property type="term" value="F:FMN binding"/>
    <property type="evidence" value="ECO:0007669"/>
    <property type="project" value="InterPro"/>
</dbReference>
<comment type="cofactor">
    <cofactor evidence="1">
        <name>FMN</name>
        <dbReference type="ChEBI" id="CHEBI:58210"/>
    </cofactor>
</comment>
<organism evidence="11 12">
    <name type="scientific">Candidatus Oscillibacter excrementigallinarum</name>
    <dbReference type="NCBI Taxonomy" id="2838716"/>
    <lineage>
        <taxon>Bacteria</taxon>
        <taxon>Bacillati</taxon>
        <taxon>Bacillota</taxon>
        <taxon>Clostridia</taxon>
        <taxon>Eubacteriales</taxon>
        <taxon>Oscillospiraceae</taxon>
        <taxon>Oscillibacter</taxon>
    </lineage>
</organism>
<dbReference type="PROSITE" id="PS51349">
    <property type="entry name" value="FMN_HYDROXY_ACID_DH_2"/>
    <property type="match status" value="1"/>
</dbReference>
<evidence type="ECO:0000313" key="12">
    <source>
        <dbReference type="Proteomes" id="UP000823824"/>
    </source>
</evidence>
<feature type="binding site" evidence="9">
    <location>
        <position position="234"/>
    </location>
    <ligand>
        <name>FMN</name>
        <dbReference type="ChEBI" id="CHEBI:58210"/>
    </ligand>
</feature>
<evidence type="ECO:0000313" key="11">
    <source>
        <dbReference type="EMBL" id="HJB14413.1"/>
    </source>
</evidence>
<comment type="catalytic activity">
    <reaction evidence="7">
        <text>(S)-lactate + O2 = pyruvate + H2O2</text>
        <dbReference type="Rhea" id="RHEA:55868"/>
        <dbReference type="ChEBI" id="CHEBI:15361"/>
        <dbReference type="ChEBI" id="CHEBI:15379"/>
        <dbReference type="ChEBI" id="CHEBI:16240"/>
        <dbReference type="ChEBI" id="CHEBI:16651"/>
    </reaction>
    <physiologicalReaction direction="left-to-right" evidence="7">
        <dbReference type="Rhea" id="RHEA:55869"/>
    </physiologicalReaction>
</comment>
<dbReference type="InterPro" id="IPR013785">
    <property type="entry name" value="Aldolase_TIM"/>
</dbReference>
<feature type="binding site" evidence="9">
    <location>
        <position position="236"/>
    </location>
    <ligand>
        <name>FMN</name>
        <dbReference type="ChEBI" id="CHEBI:58210"/>
    </ligand>
</feature>
<dbReference type="Proteomes" id="UP000823824">
    <property type="component" value="Unassembled WGS sequence"/>
</dbReference>
<proteinExistence type="inferred from homology"/>
<dbReference type="PANTHER" id="PTHR10578:SF107">
    <property type="entry name" value="2-HYDROXYACID OXIDASE 1"/>
    <property type="match status" value="1"/>
</dbReference>
<feature type="binding site" evidence="9">
    <location>
        <begin position="267"/>
        <end position="271"/>
    </location>
    <ligand>
        <name>FMN</name>
        <dbReference type="ChEBI" id="CHEBI:58210"/>
    </ligand>
</feature>
<dbReference type="PIRSF" id="PIRSF000138">
    <property type="entry name" value="Al-hdrx_acd_dh"/>
    <property type="match status" value="1"/>
</dbReference>
<evidence type="ECO:0000256" key="7">
    <source>
        <dbReference type="ARBA" id="ARBA00048754"/>
    </source>
</evidence>
<dbReference type="AlphaFoldDB" id="A0A9D2LKE8"/>
<evidence type="ECO:0000256" key="4">
    <source>
        <dbReference type="ARBA" id="ARBA00023002"/>
    </source>
</evidence>